<reference evidence="2" key="1">
    <citation type="submission" date="2020-02" db="EMBL/GenBank/DDBJ databases">
        <authorList>
            <person name="Meier V. D."/>
        </authorList>
    </citation>
    <scope>NUCLEOTIDE SEQUENCE</scope>
    <source>
        <strain evidence="2">AVDCRST_MAG11</strain>
    </source>
</reference>
<feature type="domain" description="N-acetyltransferase" evidence="1">
    <location>
        <begin position="16"/>
        <end position="197"/>
    </location>
</feature>
<gene>
    <name evidence="2" type="ORF">AVDCRST_MAG11-1346</name>
</gene>
<dbReference type="Pfam" id="PF13302">
    <property type="entry name" value="Acetyltransf_3"/>
    <property type="match status" value="1"/>
</dbReference>
<dbReference type="GO" id="GO:0005737">
    <property type="term" value="C:cytoplasm"/>
    <property type="evidence" value="ECO:0007669"/>
    <property type="project" value="TreeGrafter"/>
</dbReference>
<dbReference type="Gene3D" id="3.40.630.30">
    <property type="match status" value="1"/>
</dbReference>
<name>A0A6J4KKM5_9BACT</name>
<accession>A0A6J4KKM5</accession>
<dbReference type="InterPro" id="IPR016181">
    <property type="entry name" value="Acyl_CoA_acyltransferase"/>
</dbReference>
<proteinExistence type="predicted"/>
<organism evidence="2">
    <name type="scientific">uncultured Gemmatimonadaceae bacterium</name>
    <dbReference type="NCBI Taxonomy" id="246130"/>
    <lineage>
        <taxon>Bacteria</taxon>
        <taxon>Pseudomonadati</taxon>
        <taxon>Gemmatimonadota</taxon>
        <taxon>Gemmatimonadia</taxon>
        <taxon>Gemmatimonadales</taxon>
        <taxon>Gemmatimonadaceae</taxon>
        <taxon>environmental samples</taxon>
    </lineage>
</organism>
<dbReference type="InterPro" id="IPR000182">
    <property type="entry name" value="GNAT_dom"/>
</dbReference>
<dbReference type="PROSITE" id="PS51186">
    <property type="entry name" value="GNAT"/>
    <property type="match status" value="1"/>
</dbReference>
<sequence length="203" mass="20867">MRPTRSLPALVRTPRLVLRRQRPEDAALIREAVDTSLAHLRASVAWAQAEPTSLPATAARLARSAAAFDAGDAWTFTILDAAATRVLGGVGLEPAEPPLALLAGAEGVEAGYWLRADAVGHGYATEATAALAELAFARLGARCVVICHDPTNAPSGGVPRRLGFRCLGTVPDAALPGRQAADGSVRAGTTIWVLDAPAPPAGG</sequence>
<dbReference type="GO" id="GO:0008999">
    <property type="term" value="F:protein-N-terminal-alanine acetyltransferase activity"/>
    <property type="evidence" value="ECO:0007669"/>
    <property type="project" value="TreeGrafter"/>
</dbReference>
<dbReference type="PANTHER" id="PTHR43441">
    <property type="entry name" value="RIBOSOMAL-PROTEIN-SERINE ACETYLTRANSFERASE"/>
    <property type="match status" value="1"/>
</dbReference>
<dbReference type="SUPFAM" id="SSF55729">
    <property type="entry name" value="Acyl-CoA N-acyltransferases (Nat)"/>
    <property type="match status" value="1"/>
</dbReference>
<evidence type="ECO:0000259" key="1">
    <source>
        <dbReference type="PROSITE" id="PS51186"/>
    </source>
</evidence>
<protein>
    <recommendedName>
        <fullName evidence="1">N-acetyltransferase domain-containing protein</fullName>
    </recommendedName>
</protein>
<dbReference type="AlphaFoldDB" id="A0A6J4KKM5"/>
<dbReference type="GO" id="GO:1990189">
    <property type="term" value="F:protein N-terminal-serine acetyltransferase activity"/>
    <property type="evidence" value="ECO:0007669"/>
    <property type="project" value="TreeGrafter"/>
</dbReference>
<dbReference type="InterPro" id="IPR051908">
    <property type="entry name" value="Ribosomal_N-acetyltransferase"/>
</dbReference>
<dbReference type="PANTHER" id="PTHR43441:SF3">
    <property type="entry name" value="ACETYLTRANSFERASE"/>
    <property type="match status" value="1"/>
</dbReference>
<evidence type="ECO:0000313" key="2">
    <source>
        <dbReference type="EMBL" id="CAA9308817.1"/>
    </source>
</evidence>
<dbReference type="EMBL" id="CADCTU010000305">
    <property type="protein sequence ID" value="CAA9308817.1"/>
    <property type="molecule type" value="Genomic_DNA"/>
</dbReference>